<accession>A0A2V3PQS9</accession>
<feature type="chain" id="PRO_5016074664" evidence="1">
    <location>
        <begin position="26"/>
        <end position="260"/>
    </location>
</feature>
<dbReference type="AlphaFoldDB" id="A0A2V3PQS9"/>
<dbReference type="RefSeq" id="WP_146212727.1">
    <property type="nucleotide sequence ID" value="NZ_QICL01000012.1"/>
</dbReference>
<evidence type="ECO:0000313" key="2">
    <source>
        <dbReference type="EMBL" id="PXV63796.1"/>
    </source>
</evidence>
<comment type="caution">
    <text evidence="2">The sequence shown here is derived from an EMBL/GenBank/DDBJ whole genome shotgun (WGS) entry which is preliminary data.</text>
</comment>
<dbReference type="Proteomes" id="UP000247973">
    <property type="component" value="Unassembled WGS sequence"/>
</dbReference>
<name>A0A2V3PQS9_9BACT</name>
<reference evidence="2 3" key="1">
    <citation type="submission" date="2018-03" db="EMBL/GenBank/DDBJ databases">
        <title>Genomic Encyclopedia of Archaeal and Bacterial Type Strains, Phase II (KMG-II): from individual species to whole genera.</title>
        <authorList>
            <person name="Goeker M."/>
        </authorList>
    </citation>
    <scope>NUCLEOTIDE SEQUENCE [LARGE SCALE GENOMIC DNA]</scope>
    <source>
        <strain evidence="2 3">DSM 100214</strain>
    </source>
</reference>
<keyword evidence="3" id="KW-1185">Reference proteome</keyword>
<sequence>MKNKQPSFCILLMILSIAYPINSFSQIQVGILTNTPENVFHIDAAGNNDIVPIITKYNDEIVVNNDGKMGIGTNTPTAKLHIKGSSNNNFKLETGNTPLNNAVMVSDADGVGTWQSSPPFNQNYKWRLSSSFWHTGAALKMTGSVTFSGNLVGAVNNPDYTLTIPSGKYLVLINGDINTEEYALFELRGNYKTNPQTTLTFVSFRYEHYLGGNSAYIEFPDTVVLSIYITLMSNRYASTFSYAIPYSGSTWYQLNLLKLE</sequence>
<proteinExistence type="predicted"/>
<dbReference type="OrthoDB" id="998110at2"/>
<dbReference type="EMBL" id="QICL01000012">
    <property type="protein sequence ID" value="PXV63796.1"/>
    <property type="molecule type" value="Genomic_DNA"/>
</dbReference>
<feature type="signal peptide" evidence="1">
    <location>
        <begin position="1"/>
        <end position="25"/>
    </location>
</feature>
<gene>
    <name evidence="2" type="ORF">CLV62_11245</name>
</gene>
<evidence type="ECO:0000256" key="1">
    <source>
        <dbReference type="SAM" id="SignalP"/>
    </source>
</evidence>
<protein>
    <submittedName>
        <fullName evidence="2">Uncharacterized protein</fullName>
    </submittedName>
</protein>
<evidence type="ECO:0000313" key="3">
    <source>
        <dbReference type="Proteomes" id="UP000247973"/>
    </source>
</evidence>
<keyword evidence="1" id="KW-0732">Signal</keyword>
<organism evidence="2 3">
    <name type="scientific">Dysgonomonas alginatilytica</name>
    <dbReference type="NCBI Taxonomy" id="1605892"/>
    <lineage>
        <taxon>Bacteria</taxon>
        <taxon>Pseudomonadati</taxon>
        <taxon>Bacteroidota</taxon>
        <taxon>Bacteroidia</taxon>
        <taxon>Bacteroidales</taxon>
        <taxon>Dysgonomonadaceae</taxon>
        <taxon>Dysgonomonas</taxon>
    </lineage>
</organism>